<comment type="cofactor">
    <cofactor evidence="10">
        <name>Mg(2+)</name>
        <dbReference type="ChEBI" id="CHEBI:18420"/>
    </cofactor>
    <cofactor evidence="10">
        <name>Mn(2+)</name>
        <dbReference type="ChEBI" id="CHEBI:29035"/>
    </cofactor>
</comment>
<evidence type="ECO:0000256" key="8">
    <source>
        <dbReference type="ARBA" id="ARBA00023204"/>
    </source>
</evidence>
<dbReference type="Pfam" id="PF03119">
    <property type="entry name" value="DNA_ligase_ZBD"/>
    <property type="match status" value="1"/>
</dbReference>
<dbReference type="Pfam" id="PF12826">
    <property type="entry name" value="HHH_2"/>
    <property type="match status" value="1"/>
</dbReference>
<evidence type="ECO:0000256" key="11">
    <source>
        <dbReference type="SAM" id="MobiDB-lite"/>
    </source>
</evidence>
<name>A0ABS2LKX8_9CELL</name>
<keyword evidence="6 10" id="KW-0460">Magnesium</keyword>
<dbReference type="Gene3D" id="3.40.50.10190">
    <property type="entry name" value="BRCT domain"/>
    <property type="match status" value="1"/>
</dbReference>
<dbReference type="Pfam" id="PF00533">
    <property type="entry name" value="BRCT"/>
    <property type="match status" value="1"/>
</dbReference>
<dbReference type="Gene3D" id="3.30.470.30">
    <property type="entry name" value="DNA ligase/mRNA capping enzyme"/>
    <property type="match status" value="1"/>
</dbReference>
<reference evidence="13 14" key="1">
    <citation type="submission" date="2021-01" db="EMBL/GenBank/DDBJ databases">
        <title>Sequencing the genomes of 1000 actinobacteria strains.</title>
        <authorList>
            <person name="Klenk H.-P."/>
        </authorList>
    </citation>
    <scope>NUCLEOTIDE SEQUENCE [LARGE SCALE GENOMIC DNA]</scope>
    <source>
        <strain evidence="13 14">DSM 46000</strain>
    </source>
</reference>
<dbReference type="InterPro" id="IPR041663">
    <property type="entry name" value="DisA/LigA_HHH"/>
</dbReference>
<keyword evidence="4 10" id="KW-0227">DNA damage</keyword>
<accession>A0ABS2LKX8</accession>
<keyword evidence="14" id="KW-1185">Reference proteome</keyword>
<keyword evidence="5 10" id="KW-0862">Zinc</keyword>
<dbReference type="PANTHER" id="PTHR23389:SF9">
    <property type="entry name" value="DNA LIGASE"/>
    <property type="match status" value="1"/>
</dbReference>
<organism evidence="13 14">
    <name type="scientific">Oerskovia jenensis</name>
    <dbReference type="NCBI Taxonomy" id="162169"/>
    <lineage>
        <taxon>Bacteria</taxon>
        <taxon>Bacillati</taxon>
        <taxon>Actinomycetota</taxon>
        <taxon>Actinomycetes</taxon>
        <taxon>Micrococcales</taxon>
        <taxon>Cellulomonadaceae</taxon>
        <taxon>Oerskovia</taxon>
    </lineage>
</organism>
<feature type="compositionally biased region" description="Pro residues" evidence="11">
    <location>
        <begin position="1"/>
        <end position="10"/>
    </location>
</feature>
<feature type="binding site" evidence="10">
    <location>
        <position position="397"/>
    </location>
    <ligand>
        <name>NAD(+)</name>
        <dbReference type="ChEBI" id="CHEBI:57540"/>
    </ligand>
</feature>
<dbReference type="Gene3D" id="1.10.150.20">
    <property type="entry name" value="5' to 3' exonuclease, C-terminal subdomain"/>
    <property type="match status" value="2"/>
</dbReference>
<feature type="binding site" evidence="10">
    <location>
        <position position="176"/>
    </location>
    <ligand>
        <name>NAD(+)</name>
        <dbReference type="ChEBI" id="CHEBI:57540"/>
    </ligand>
</feature>
<feature type="binding site" evidence="10">
    <location>
        <position position="373"/>
    </location>
    <ligand>
        <name>NAD(+)</name>
        <dbReference type="ChEBI" id="CHEBI:57540"/>
    </ligand>
</feature>
<dbReference type="Pfam" id="PF01653">
    <property type="entry name" value="DNA_ligase_aden"/>
    <property type="match status" value="2"/>
</dbReference>
<gene>
    <name evidence="10" type="primary">ligA</name>
    <name evidence="13" type="ORF">JOD49_003444</name>
</gene>
<feature type="domain" description="BRCT" evidence="12">
    <location>
        <begin position="757"/>
        <end position="826"/>
    </location>
</feature>
<comment type="catalytic activity">
    <reaction evidence="9 10">
        <text>NAD(+) + (deoxyribonucleotide)n-3'-hydroxyl + 5'-phospho-(deoxyribonucleotide)m = (deoxyribonucleotide)n+m + AMP + beta-nicotinamide D-nucleotide.</text>
        <dbReference type="EC" id="6.5.1.2"/>
    </reaction>
</comment>
<dbReference type="NCBIfam" id="NF005932">
    <property type="entry name" value="PRK07956.1"/>
    <property type="match status" value="1"/>
</dbReference>
<dbReference type="PROSITE" id="PS50172">
    <property type="entry name" value="BRCT"/>
    <property type="match status" value="1"/>
</dbReference>
<keyword evidence="2 10" id="KW-0235">DNA replication</keyword>
<feature type="region of interest" description="Disordered" evidence="11">
    <location>
        <begin position="1"/>
        <end position="21"/>
    </location>
</feature>
<evidence type="ECO:0000256" key="5">
    <source>
        <dbReference type="ARBA" id="ARBA00022833"/>
    </source>
</evidence>
<dbReference type="Pfam" id="PF03120">
    <property type="entry name" value="OB_DNA_ligase"/>
    <property type="match status" value="1"/>
</dbReference>
<dbReference type="SUPFAM" id="SSF50249">
    <property type="entry name" value="Nucleic acid-binding proteins"/>
    <property type="match status" value="1"/>
</dbReference>
<feature type="binding site" evidence="10">
    <location>
        <position position="213"/>
    </location>
    <ligand>
        <name>NAD(+)</name>
        <dbReference type="ChEBI" id="CHEBI:57540"/>
    </ligand>
</feature>
<dbReference type="Gene3D" id="6.20.10.30">
    <property type="match status" value="1"/>
</dbReference>
<evidence type="ECO:0000259" key="12">
    <source>
        <dbReference type="PROSITE" id="PS50172"/>
    </source>
</evidence>
<evidence type="ECO:0000256" key="1">
    <source>
        <dbReference type="ARBA" id="ARBA00022598"/>
    </source>
</evidence>
<dbReference type="HAMAP" id="MF_01588">
    <property type="entry name" value="DNA_ligase_A"/>
    <property type="match status" value="1"/>
</dbReference>
<dbReference type="EC" id="6.5.1.2" evidence="10"/>
<dbReference type="InterPro" id="IPR012340">
    <property type="entry name" value="NA-bd_OB-fold"/>
</dbReference>
<protein>
    <recommendedName>
        <fullName evidence="10">DNA ligase</fullName>
        <ecNumber evidence="10">6.5.1.2</ecNumber>
    </recommendedName>
    <alternativeName>
        <fullName evidence="10">Polydeoxyribonucleotide synthase [NAD(+)]</fullName>
    </alternativeName>
</protein>
<dbReference type="Proteomes" id="UP000698059">
    <property type="component" value="Unassembled WGS sequence"/>
</dbReference>
<dbReference type="SUPFAM" id="SSF56091">
    <property type="entry name" value="DNA ligase/mRNA capping enzyme, catalytic domain"/>
    <property type="match status" value="2"/>
</dbReference>
<dbReference type="InterPro" id="IPR036420">
    <property type="entry name" value="BRCT_dom_sf"/>
</dbReference>
<dbReference type="Gene3D" id="1.10.287.610">
    <property type="entry name" value="Helix hairpin bin"/>
    <property type="match status" value="1"/>
</dbReference>
<dbReference type="SMART" id="SM00292">
    <property type="entry name" value="BRCT"/>
    <property type="match status" value="1"/>
</dbReference>
<dbReference type="SMART" id="SM00532">
    <property type="entry name" value="LIGANc"/>
    <property type="match status" value="1"/>
</dbReference>
<feature type="region of interest" description="Disordered" evidence="11">
    <location>
        <begin position="836"/>
        <end position="883"/>
    </location>
</feature>
<feature type="active site" description="N6-AMP-lysine intermediate" evidence="10">
    <location>
        <position position="155"/>
    </location>
</feature>
<comment type="caution">
    <text evidence="13">The sequence shown here is derived from an EMBL/GenBank/DDBJ whole genome shotgun (WGS) entry which is preliminary data.</text>
</comment>
<comment type="function">
    <text evidence="10">DNA ligase that catalyzes the formation of phosphodiester linkages between 5'-phosphoryl and 3'-hydroxyl groups in double-stranded DNA using NAD as a coenzyme and as the energy source for the reaction. It is essential for DNA replication and repair of damaged DNA.</text>
</comment>
<evidence type="ECO:0000256" key="4">
    <source>
        <dbReference type="ARBA" id="ARBA00022763"/>
    </source>
</evidence>
<keyword evidence="10" id="KW-0464">Manganese</keyword>
<evidence type="ECO:0000256" key="7">
    <source>
        <dbReference type="ARBA" id="ARBA00023027"/>
    </source>
</evidence>
<dbReference type="InterPro" id="IPR018239">
    <property type="entry name" value="DNA_ligase_AS"/>
</dbReference>
<feature type="compositionally biased region" description="Basic and acidic residues" evidence="11">
    <location>
        <begin position="847"/>
        <end position="868"/>
    </location>
</feature>
<dbReference type="InterPro" id="IPR013839">
    <property type="entry name" value="DNAligase_adenylation"/>
</dbReference>
<feature type="binding site" evidence="10">
    <location>
        <begin position="119"/>
        <end position="120"/>
    </location>
    <ligand>
        <name>NAD(+)</name>
        <dbReference type="ChEBI" id="CHEBI:57540"/>
    </ligand>
</feature>
<keyword evidence="3 10" id="KW-0479">Metal-binding</keyword>
<feature type="binding site" evidence="10">
    <location>
        <position position="153"/>
    </location>
    <ligand>
        <name>NAD(+)</name>
        <dbReference type="ChEBI" id="CHEBI:57540"/>
    </ligand>
</feature>
<comment type="similarity">
    <text evidence="10">Belongs to the NAD-dependent DNA ligase family. LigA subfamily.</text>
</comment>
<dbReference type="PANTHER" id="PTHR23389">
    <property type="entry name" value="CHROMOSOME TRANSMISSION FIDELITY FACTOR 18"/>
    <property type="match status" value="1"/>
</dbReference>
<evidence type="ECO:0000256" key="2">
    <source>
        <dbReference type="ARBA" id="ARBA00022705"/>
    </source>
</evidence>
<feature type="binding site" evidence="10">
    <location>
        <begin position="70"/>
        <end position="74"/>
    </location>
    <ligand>
        <name>NAD(+)</name>
        <dbReference type="ChEBI" id="CHEBI:57540"/>
    </ligand>
</feature>
<feature type="binding site" evidence="10">
    <location>
        <position position="493"/>
    </location>
    <ligand>
        <name>Zn(2+)</name>
        <dbReference type="ChEBI" id="CHEBI:29105"/>
    </ligand>
</feature>
<proteinExistence type="inferred from homology"/>
<evidence type="ECO:0000256" key="6">
    <source>
        <dbReference type="ARBA" id="ARBA00022842"/>
    </source>
</evidence>
<dbReference type="CDD" id="cd00114">
    <property type="entry name" value="LIGANc"/>
    <property type="match status" value="1"/>
</dbReference>
<keyword evidence="8 10" id="KW-0234">DNA repair</keyword>
<dbReference type="SUPFAM" id="SSF52113">
    <property type="entry name" value="BRCT domain"/>
    <property type="match status" value="1"/>
</dbReference>
<dbReference type="PROSITE" id="PS01055">
    <property type="entry name" value="DNA_LIGASE_N1"/>
    <property type="match status" value="1"/>
</dbReference>
<dbReference type="SUPFAM" id="SSF47781">
    <property type="entry name" value="RuvA domain 2-like"/>
    <property type="match status" value="1"/>
</dbReference>
<feature type="binding site" evidence="10">
    <location>
        <position position="512"/>
    </location>
    <ligand>
        <name>Zn(2+)</name>
        <dbReference type="ChEBI" id="CHEBI:29105"/>
    </ligand>
</feature>
<feature type="binding site" evidence="10">
    <location>
        <position position="518"/>
    </location>
    <ligand>
        <name>Zn(2+)</name>
        <dbReference type="ChEBI" id="CHEBI:29105"/>
    </ligand>
</feature>
<feature type="binding site" evidence="10">
    <location>
        <position position="496"/>
    </location>
    <ligand>
        <name>Zn(2+)</name>
        <dbReference type="ChEBI" id="CHEBI:29105"/>
    </ligand>
</feature>
<dbReference type="CDD" id="cd17748">
    <property type="entry name" value="BRCT_DNA_ligase_like"/>
    <property type="match status" value="1"/>
</dbReference>
<dbReference type="InterPro" id="IPR004150">
    <property type="entry name" value="NAD_DNA_ligase_OB"/>
</dbReference>
<dbReference type="InterPro" id="IPR004149">
    <property type="entry name" value="Znf_DNAligase_C4"/>
</dbReference>
<dbReference type="GO" id="GO:0003911">
    <property type="term" value="F:DNA ligase (NAD+) activity"/>
    <property type="evidence" value="ECO:0007669"/>
    <property type="project" value="UniProtKB-EC"/>
</dbReference>
<dbReference type="Gene3D" id="2.40.50.140">
    <property type="entry name" value="Nucleic acid-binding proteins"/>
    <property type="match status" value="1"/>
</dbReference>
<dbReference type="InterPro" id="IPR010994">
    <property type="entry name" value="RuvA_2-like"/>
</dbReference>
<evidence type="ECO:0000256" key="10">
    <source>
        <dbReference type="HAMAP-Rule" id="MF_01588"/>
    </source>
</evidence>
<evidence type="ECO:0000256" key="3">
    <source>
        <dbReference type="ARBA" id="ARBA00022723"/>
    </source>
</evidence>
<evidence type="ECO:0000256" key="9">
    <source>
        <dbReference type="ARBA" id="ARBA00034005"/>
    </source>
</evidence>
<dbReference type="InterPro" id="IPR001679">
    <property type="entry name" value="DNA_ligase"/>
</dbReference>
<dbReference type="EMBL" id="JAFBBO010000001">
    <property type="protein sequence ID" value="MBM7480524.1"/>
    <property type="molecule type" value="Genomic_DNA"/>
</dbReference>
<dbReference type="InterPro" id="IPR001357">
    <property type="entry name" value="BRCT_dom"/>
</dbReference>
<keyword evidence="7 10" id="KW-0520">NAD</keyword>
<evidence type="ECO:0000313" key="14">
    <source>
        <dbReference type="Proteomes" id="UP000698059"/>
    </source>
</evidence>
<sequence length="883" mass="95274">MNDATPPHPAARPDSTSPDLEAVASDTAVVPDAAPALDEAGAQRRWAELVAQVEADQRAYYEADAPVSSDAEYDARMRELEALEAAHPALQTPESPTQRVGGRAATGFATVEHLERMLSLDNVFSTDELRAWDARVHRDLGVAADESVEYLSEVKIDGLAIALLYEKGRLVRAATRGDGREGEDITQNALRIAEIPQSLRGDGHPDVVEVRGEVFIPVAAFDRLNALQVEMRDRAVEESRQRAADRRAELDEERAKDAALRRFPAFANARNAAAGGLRQLLDKKSGLELEAGLARVESLRLYAHGVGALQWDEGEHAELARQSDAYALFEQWGIPVSPHNRVVDGVAGVQEMITYFGEHRHDIEHELDGIVVKVDELALQRRLGATSRAPRWAIAYKYPPEEVNTRLLAIQVGVGRTGRATPYAVMAPVLVAGSTVRQATLHNQDVVRAKGVLIGDVVVLRKAGDVIPEILGPVVALREDGVQRTEFVMPAECPECGTPLRPMKEGDVDLRCPNAESCPAQVRGRVEHIGSRGGLDIEALGEVTAAALTQPYEPAEPPLRTEKNLFGLTVDQLAPIRVVVRDPETGLPRPFEGVGESGEVEMSDGSVLLAKVVRPFQKVAARTYPPGFEDATPAERRAAGVRKDFPVYGPSTTAQTLVDELRIARTKDLWRILVSLNIRHVGPVAARALAEWFGSLDAIRAASRDELAAVEGVGPVIADEVLAWFEVDWHREIVEQWQRDGVRFETPGHPGPGARQQPVGPLAGLTVVVTGGLDGFSRDGAKEAILTAGGKASGSVSKKTDYVVVGENAGSKETKARDLGLRILDEAGFVALLEGGPAAVGDVPEPDDTKAEDTEPEDTKAENTKVEDTEPEAAETSEGPTTD</sequence>
<keyword evidence="1 10" id="KW-0436">Ligase</keyword>
<dbReference type="InterPro" id="IPR013840">
    <property type="entry name" value="DNAligase_N"/>
</dbReference>
<evidence type="ECO:0000313" key="13">
    <source>
        <dbReference type="EMBL" id="MBM7480524.1"/>
    </source>
</evidence>